<feature type="region of interest" description="Disordered" evidence="8">
    <location>
        <begin position="163"/>
        <end position="186"/>
    </location>
</feature>
<evidence type="ECO:0000256" key="5">
    <source>
        <dbReference type="ARBA" id="ARBA00024360"/>
    </source>
</evidence>
<evidence type="ECO:0000256" key="1">
    <source>
        <dbReference type="ARBA" id="ARBA00004771"/>
    </source>
</evidence>
<dbReference type="Pfam" id="PF03007">
    <property type="entry name" value="WS_DGAT_cat"/>
    <property type="match status" value="1"/>
</dbReference>
<feature type="compositionally biased region" description="Basic and acidic residues" evidence="8">
    <location>
        <begin position="80"/>
        <end position="89"/>
    </location>
</feature>
<keyword evidence="4" id="KW-0012">Acyltransferase</keyword>
<evidence type="ECO:0000256" key="7">
    <source>
        <dbReference type="ARBA" id="ARBA00048109"/>
    </source>
</evidence>
<reference evidence="12 13" key="1">
    <citation type="submission" date="2022-12" db="EMBL/GenBank/DDBJ databases">
        <title>Chromosome-level genome of Tegillarca granosa.</title>
        <authorList>
            <person name="Kim J."/>
        </authorList>
    </citation>
    <scope>NUCLEOTIDE SEQUENCE [LARGE SCALE GENOMIC DNA]</scope>
    <source>
        <strain evidence="12">Teg-2019</strain>
        <tissue evidence="12">Adductor muscle</tissue>
    </source>
</reference>
<comment type="pathway">
    <text evidence="1">Glycerolipid metabolism; triacylglycerol biosynthesis.</text>
</comment>
<organism evidence="12 13">
    <name type="scientific">Tegillarca granosa</name>
    <name type="common">Malaysian cockle</name>
    <name type="synonym">Anadara granosa</name>
    <dbReference type="NCBI Taxonomy" id="220873"/>
    <lineage>
        <taxon>Eukaryota</taxon>
        <taxon>Metazoa</taxon>
        <taxon>Spiralia</taxon>
        <taxon>Lophotrochozoa</taxon>
        <taxon>Mollusca</taxon>
        <taxon>Bivalvia</taxon>
        <taxon>Autobranchia</taxon>
        <taxon>Pteriomorphia</taxon>
        <taxon>Arcoida</taxon>
        <taxon>Arcoidea</taxon>
        <taxon>Arcidae</taxon>
        <taxon>Tegillarca</taxon>
    </lineage>
</organism>
<comment type="catalytic activity">
    <reaction evidence="6">
        <text>a long chain fatty alcohol + a fatty acyl-CoA = a long-chain alcohol wax ester + CoA</text>
        <dbReference type="Rhea" id="RHEA:38443"/>
        <dbReference type="ChEBI" id="CHEBI:17135"/>
        <dbReference type="ChEBI" id="CHEBI:57287"/>
        <dbReference type="ChEBI" id="CHEBI:77636"/>
        <dbReference type="ChEBI" id="CHEBI:235323"/>
        <dbReference type="EC" id="2.3.1.75"/>
    </reaction>
</comment>
<feature type="compositionally biased region" description="Basic and acidic residues" evidence="8">
    <location>
        <begin position="38"/>
        <end position="53"/>
    </location>
</feature>
<accession>A0ABQ9FHE3</accession>
<feature type="compositionally biased region" description="Polar residues" evidence="8">
    <location>
        <begin position="917"/>
        <end position="930"/>
    </location>
</feature>
<evidence type="ECO:0000259" key="10">
    <source>
        <dbReference type="Pfam" id="PF03007"/>
    </source>
</evidence>
<keyword evidence="9" id="KW-0812">Transmembrane</keyword>
<protein>
    <recommendedName>
        <fullName evidence="14">Diacylglycerol O-acyltransferase</fullName>
    </recommendedName>
</protein>
<dbReference type="PANTHER" id="PTHR31650:SF1">
    <property type="entry name" value="WAX ESTER SYNTHASE_DIACYLGLYCEROL ACYLTRANSFERASE 4-RELATED"/>
    <property type="match status" value="1"/>
</dbReference>
<feature type="region of interest" description="Disordered" evidence="8">
    <location>
        <begin position="951"/>
        <end position="973"/>
    </location>
</feature>
<evidence type="ECO:0000256" key="6">
    <source>
        <dbReference type="ARBA" id="ARBA00047604"/>
    </source>
</evidence>
<evidence type="ECO:0008006" key="14">
    <source>
        <dbReference type="Google" id="ProtNLM"/>
    </source>
</evidence>
<feature type="compositionally biased region" description="Basic and acidic residues" evidence="8">
    <location>
        <begin position="117"/>
        <end position="136"/>
    </location>
</feature>
<dbReference type="InterPro" id="IPR009721">
    <property type="entry name" value="O-acyltransferase_WSD1_C"/>
</dbReference>
<dbReference type="Pfam" id="PF06974">
    <property type="entry name" value="WS_DGAT_C"/>
    <property type="match status" value="1"/>
</dbReference>
<feature type="region of interest" description="Disordered" evidence="8">
    <location>
        <begin position="1"/>
        <end position="136"/>
    </location>
</feature>
<feature type="region of interest" description="Disordered" evidence="8">
    <location>
        <begin position="883"/>
        <end position="930"/>
    </location>
</feature>
<feature type="domain" description="O-acyltransferase WSD1 C-terminal" evidence="11">
    <location>
        <begin position="673"/>
        <end position="814"/>
    </location>
</feature>
<feature type="compositionally biased region" description="Polar residues" evidence="8">
    <location>
        <begin position="90"/>
        <end position="99"/>
    </location>
</feature>
<keyword evidence="9" id="KW-1133">Transmembrane helix</keyword>
<dbReference type="InterPro" id="IPR004255">
    <property type="entry name" value="O-acyltransferase_WSD1_N"/>
</dbReference>
<name>A0ABQ9FHE3_TEGGR</name>
<evidence type="ECO:0000256" key="9">
    <source>
        <dbReference type="SAM" id="Phobius"/>
    </source>
</evidence>
<dbReference type="PANTHER" id="PTHR31650">
    <property type="entry name" value="O-ACYLTRANSFERASE (WSD1-LIKE) FAMILY PROTEIN"/>
    <property type="match status" value="1"/>
</dbReference>
<sequence length="1034" mass="118155">MEENNSRYHGNKKKTLSNQLPSSYSNNDKNNFQFLQESRSRNANDKTKQEKHGRPGKSATPGNDKHKKPTSTVSRSSEYGYHRDTEDTRASIQNSESSQNKTKDDDSRSKSTKKSRTKNDIQAKKFASLDRKGRLPEQDLFEQYRQFHDDSVIKNTDQNEWRQFENNKSSSNLQRSKSTDISNLRIKSKSNRNSEFKREILELNDITKDKLPKEDHVPKVHSNKKEKSPVAVTSQIPSADVPDFRSFPRHTKVVSVSLPQQSGTYTASGDIDESLHLDIDERNTSNDVSIDMARILPKTVDDSDSSFEFPSFEGYRRHGLKHSFPSKPFVRIKRFKNENICSEFLGLLIFSFFAFIIFCPMAALFIVIIPIIFLFKKLCSCCCCCGNSCECGHLLTNLEKMWYNNCPSAVYQSVIFMEYGLSSTRIRDIIHARLVSACDKNGYKLYPKFTRKIQSSCKGPAWVHDNGFYMNNHVYNMPSSIENMEDLQAYIAKMASRPLPMDHPLWEIQTLNNFGDQRDTVILFRIHPCVYDGVSLVYILYKSLVDMDTVTTKMPKLYRKNICLNNIKAFVAGTLLFFQKLLFSKKDFNMLHGQHVHLSGKKVVSWSEGFPLEDASRIRQVTRSSLNDVLLSVATGCIRKYFCSNGILNPYDIHTVIPVFYTSGNSVYLLDSNQFLFMTIPLPTNTEGAIPRLWKMKQIMKKIQHQAIFSVTRGAMSLTSCMLPLRLHYKLWNYIHNKNTCIISNIPGPEVNLTFASRQIKSIIPWMPPLQQVAVSLTFFSYGNQIRLSVMSDQSVLPNPELLTNEFIDQMQNLSELLANRRLPGELQVKMSMIQQEVHDLKIQLEAEGRHKFSEGETKLMKKIEGLKEQFRELVVEMRQRKAAESENAMILSDDDPDFDDETDDGEPRRPFRRRTLSISSRMSTASVASTVRPLAAVPTVPTDLPIDFDNISQTSSRPDGITPVGGRPQRRPHQDGFQILDYSYSPPSQCECRRDNSVDIPNVNVGDNSVDIPNVNVGDNSVDIPNNYLRIEL</sequence>
<proteinExistence type="inferred from homology"/>
<gene>
    <name evidence="12" type="ORF">KUTeg_007850</name>
</gene>
<comment type="caution">
    <text evidence="12">The sequence shown here is derived from an EMBL/GenBank/DDBJ whole genome shotgun (WGS) entry which is preliminary data.</text>
</comment>
<feature type="compositionally biased region" description="Polar residues" evidence="8">
    <location>
        <begin position="16"/>
        <end position="37"/>
    </location>
</feature>
<evidence type="ECO:0000259" key="11">
    <source>
        <dbReference type="Pfam" id="PF06974"/>
    </source>
</evidence>
<keyword evidence="9" id="KW-0472">Membrane</keyword>
<evidence type="ECO:0000313" key="12">
    <source>
        <dbReference type="EMBL" id="KAJ8315700.1"/>
    </source>
</evidence>
<keyword evidence="3" id="KW-0808">Transferase</keyword>
<feature type="domain" description="O-acyltransferase WSD1-like N-terminal" evidence="10">
    <location>
        <begin position="452"/>
        <end position="552"/>
    </location>
</feature>
<keyword evidence="13" id="KW-1185">Reference proteome</keyword>
<comment type="pathway">
    <text evidence="2">Lipid metabolism.</text>
</comment>
<dbReference type="EMBL" id="JARBDR010000337">
    <property type="protein sequence ID" value="KAJ8315700.1"/>
    <property type="molecule type" value="Genomic_DNA"/>
</dbReference>
<evidence type="ECO:0000313" key="13">
    <source>
        <dbReference type="Proteomes" id="UP001217089"/>
    </source>
</evidence>
<evidence type="ECO:0000256" key="2">
    <source>
        <dbReference type="ARBA" id="ARBA00005189"/>
    </source>
</evidence>
<feature type="transmembrane region" description="Helical" evidence="9">
    <location>
        <begin position="344"/>
        <end position="375"/>
    </location>
</feature>
<evidence type="ECO:0000256" key="8">
    <source>
        <dbReference type="SAM" id="MobiDB-lite"/>
    </source>
</evidence>
<comment type="catalytic activity">
    <reaction evidence="7">
        <text>an acyl-CoA + a 1,2-diacyl-sn-glycerol = a triacyl-sn-glycerol + CoA</text>
        <dbReference type="Rhea" id="RHEA:10868"/>
        <dbReference type="ChEBI" id="CHEBI:17815"/>
        <dbReference type="ChEBI" id="CHEBI:57287"/>
        <dbReference type="ChEBI" id="CHEBI:58342"/>
        <dbReference type="ChEBI" id="CHEBI:64615"/>
        <dbReference type="EC" id="2.3.1.20"/>
    </reaction>
</comment>
<evidence type="ECO:0000256" key="3">
    <source>
        <dbReference type="ARBA" id="ARBA00022679"/>
    </source>
</evidence>
<dbReference type="Proteomes" id="UP001217089">
    <property type="component" value="Unassembled WGS sequence"/>
</dbReference>
<dbReference type="InterPro" id="IPR045034">
    <property type="entry name" value="O-acyltransferase_WSD1-like"/>
</dbReference>
<feature type="compositionally biased region" description="Polar residues" evidence="8">
    <location>
        <begin position="166"/>
        <end position="182"/>
    </location>
</feature>
<feature type="compositionally biased region" description="Acidic residues" evidence="8">
    <location>
        <begin position="893"/>
        <end position="905"/>
    </location>
</feature>
<evidence type="ECO:0000256" key="4">
    <source>
        <dbReference type="ARBA" id="ARBA00023315"/>
    </source>
</evidence>
<comment type="similarity">
    <text evidence="5">In the N-terminal section; belongs to the long-chain O-acyltransferase family.</text>
</comment>